<reference evidence="3" key="1">
    <citation type="journal article" date="2014" name="Int. J. Syst. Evol. Microbiol.">
        <title>Complete genome sequence of Corynebacterium casei LMG S-19264T (=DSM 44701T), isolated from a smear-ripened cheese.</title>
        <authorList>
            <consortium name="US DOE Joint Genome Institute (JGI-PGF)"/>
            <person name="Walter F."/>
            <person name="Albersmeier A."/>
            <person name="Kalinowski J."/>
            <person name="Ruckert C."/>
        </authorList>
    </citation>
    <scope>NUCLEOTIDE SEQUENCE</scope>
    <source>
        <strain evidence="3">CCM 7664</strain>
    </source>
</reference>
<keyword evidence="4" id="KW-1185">Reference proteome</keyword>
<reference evidence="3" key="2">
    <citation type="submission" date="2020-09" db="EMBL/GenBank/DDBJ databases">
        <authorList>
            <person name="Sun Q."/>
            <person name="Sedlacek I."/>
        </authorList>
    </citation>
    <scope>NUCLEOTIDE SEQUENCE</scope>
    <source>
        <strain evidence="3">CCM 7664</strain>
    </source>
</reference>
<evidence type="ECO:0000313" key="4">
    <source>
        <dbReference type="Proteomes" id="UP000627205"/>
    </source>
</evidence>
<feature type="signal peptide" evidence="2">
    <location>
        <begin position="1"/>
        <end position="35"/>
    </location>
</feature>
<sequence>MPFAHCSFSVMSAASRAAIAALAFGLVGFSGQAFAAPAGGNTYQQERAACMDGRSQQDRTTCLREAGAARGEAKRGHLTDSTSYEENATARCNVLPPSDRQDCVKRIHGQGTTSGSVEGGGIYRETTTTVVGTPPPPPSSVTPPSPAPTSAPAPQQSYPPIAPRY</sequence>
<evidence type="ECO:0000313" key="3">
    <source>
        <dbReference type="EMBL" id="GGI53790.1"/>
    </source>
</evidence>
<evidence type="ECO:0000256" key="1">
    <source>
        <dbReference type="SAM" id="MobiDB-lite"/>
    </source>
</evidence>
<feature type="compositionally biased region" description="Pro residues" evidence="1">
    <location>
        <begin position="133"/>
        <end position="151"/>
    </location>
</feature>
<keyword evidence="2" id="KW-0732">Signal</keyword>
<dbReference type="AlphaFoldDB" id="A0A8J3B2N9"/>
<dbReference type="Proteomes" id="UP000627205">
    <property type="component" value="Unassembled WGS sequence"/>
</dbReference>
<gene>
    <name evidence="3" type="ORF">GCM10011430_09640</name>
</gene>
<organism evidence="3 4">
    <name type="scientific">Oxalicibacterium solurbis</name>
    <dbReference type="NCBI Taxonomy" id="69280"/>
    <lineage>
        <taxon>Bacteria</taxon>
        <taxon>Pseudomonadati</taxon>
        <taxon>Pseudomonadota</taxon>
        <taxon>Betaproteobacteria</taxon>
        <taxon>Burkholderiales</taxon>
        <taxon>Oxalobacteraceae</taxon>
        <taxon>Oxalicibacterium</taxon>
    </lineage>
</organism>
<protein>
    <submittedName>
        <fullName evidence="3">Uncharacterized protein</fullName>
    </submittedName>
</protein>
<proteinExistence type="predicted"/>
<accession>A0A8J3B2N9</accession>
<name>A0A8J3B2N9_9BURK</name>
<feature type="chain" id="PRO_5035231663" evidence="2">
    <location>
        <begin position="36"/>
        <end position="165"/>
    </location>
</feature>
<evidence type="ECO:0000256" key="2">
    <source>
        <dbReference type="SAM" id="SignalP"/>
    </source>
</evidence>
<dbReference type="RefSeq" id="WP_188419812.1">
    <property type="nucleotide sequence ID" value="NZ_BMDP01000001.1"/>
</dbReference>
<comment type="caution">
    <text evidence="3">The sequence shown here is derived from an EMBL/GenBank/DDBJ whole genome shotgun (WGS) entry which is preliminary data.</text>
</comment>
<dbReference type="EMBL" id="BMDP01000001">
    <property type="protein sequence ID" value="GGI53790.1"/>
    <property type="molecule type" value="Genomic_DNA"/>
</dbReference>
<feature type="region of interest" description="Disordered" evidence="1">
    <location>
        <begin position="109"/>
        <end position="165"/>
    </location>
</feature>